<gene>
    <name evidence="1" type="ORF">C1H69_15820</name>
</gene>
<proteinExistence type="predicted"/>
<evidence type="ECO:0000313" key="2">
    <source>
        <dbReference type="Proteomes" id="UP000235803"/>
    </source>
</evidence>
<dbReference type="OrthoDB" id="6088711at2"/>
<dbReference type="Proteomes" id="UP000235803">
    <property type="component" value="Unassembled WGS sequence"/>
</dbReference>
<evidence type="ECO:0000313" key="1">
    <source>
        <dbReference type="EMBL" id="PMR73929.1"/>
    </source>
</evidence>
<keyword evidence="2" id="KW-1185">Reference proteome</keyword>
<organism evidence="1 2">
    <name type="scientific">Billgrantia endophytica</name>
    <dbReference type="NCBI Taxonomy" id="2033802"/>
    <lineage>
        <taxon>Bacteria</taxon>
        <taxon>Pseudomonadati</taxon>
        <taxon>Pseudomonadota</taxon>
        <taxon>Gammaproteobacteria</taxon>
        <taxon>Oceanospirillales</taxon>
        <taxon>Halomonadaceae</taxon>
        <taxon>Billgrantia</taxon>
    </lineage>
</organism>
<protein>
    <submittedName>
        <fullName evidence="1">Uncharacterized protein</fullName>
    </submittedName>
</protein>
<dbReference type="AlphaFoldDB" id="A0A2N7U0G7"/>
<dbReference type="EMBL" id="PNRF01000032">
    <property type="protein sequence ID" value="PMR73929.1"/>
    <property type="molecule type" value="Genomic_DNA"/>
</dbReference>
<accession>A0A2N7U0G7</accession>
<sequence length="127" mass="14256">MSLDERSLDERLQEVQPLFDEIWTALAASLRQAGIERDISVAGTPSSHAKLREDPYDHSLALYCEWHDSAGKCLGSALVYADGLVFVEFDVLLPHPRDPRWFIEAATAWGYAGALKSELRLLRALEE</sequence>
<comment type="caution">
    <text evidence="1">The sequence shown here is derived from an EMBL/GenBank/DDBJ whole genome shotgun (WGS) entry which is preliminary data.</text>
</comment>
<name>A0A2N7U0G7_9GAMM</name>
<reference evidence="1 2" key="1">
    <citation type="submission" date="2018-01" db="EMBL/GenBank/DDBJ databases">
        <title>Halomonas endophytica sp. nov., isolated from storage liquid in the stems of Populus euphratica.</title>
        <authorList>
            <person name="Chen C."/>
        </authorList>
    </citation>
    <scope>NUCLEOTIDE SEQUENCE [LARGE SCALE GENOMIC DNA]</scope>
    <source>
        <strain evidence="1 2">MC28</strain>
    </source>
</reference>